<evidence type="ECO:0000313" key="1">
    <source>
        <dbReference type="EMBL" id="GFH32962.1"/>
    </source>
</evidence>
<protein>
    <submittedName>
        <fullName evidence="1">Uncharacterized protein</fullName>
    </submittedName>
</protein>
<dbReference type="EMBL" id="BLLF01007466">
    <property type="protein sequence ID" value="GFH32962.1"/>
    <property type="molecule type" value="Genomic_DNA"/>
</dbReference>
<reference evidence="1 2" key="1">
    <citation type="submission" date="2020-02" db="EMBL/GenBank/DDBJ databases">
        <title>Draft genome sequence of Haematococcus lacustris strain NIES-144.</title>
        <authorList>
            <person name="Morimoto D."/>
            <person name="Nakagawa S."/>
            <person name="Yoshida T."/>
            <person name="Sawayama S."/>
        </authorList>
    </citation>
    <scope>NUCLEOTIDE SEQUENCE [LARGE SCALE GENOMIC DNA]</scope>
    <source>
        <strain evidence="1 2">NIES-144</strain>
    </source>
</reference>
<dbReference type="AlphaFoldDB" id="A0A6A0AJL8"/>
<comment type="caution">
    <text evidence="1">The sequence shown here is derived from an EMBL/GenBank/DDBJ whole genome shotgun (WGS) entry which is preliminary data.</text>
</comment>
<name>A0A6A0AJL8_HAELA</name>
<dbReference type="Proteomes" id="UP000485058">
    <property type="component" value="Unassembled WGS sequence"/>
</dbReference>
<proteinExistence type="predicted"/>
<sequence>AAAEAVAAAPPPASTDQPLAAMNRRVQERVLHDIEAAYSRGLAQTGRTTGLGS</sequence>
<organism evidence="1 2">
    <name type="scientific">Haematococcus lacustris</name>
    <name type="common">Green alga</name>
    <name type="synonym">Haematococcus pluvialis</name>
    <dbReference type="NCBI Taxonomy" id="44745"/>
    <lineage>
        <taxon>Eukaryota</taxon>
        <taxon>Viridiplantae</taxon>
        <taxon>Chlorophyta</taxon>
        <taxon>core chlorophytes</taxon>
        <taxon>Chlorophyceae</taxon>
        <taxon>CS clade</taxon>
        <taxon>Chlamydomonadales</taxon>
        <taxon>Haematococcaceae</taxon>
        <taxon>Haematococcus</taxon>
    </lineage>
</organism>
<keyword evidence="2" id="KW-1185">Reference proteome</keyword>
<gene>
    <name evidence="1" type="ORF">HaLaN_32267</name>
</gene>
<evidence type="ECO:0000313" key="2">
    <source>
        <dbReference type="Proteomes" id="UP000485058"/>
    </source>
</evidence>
<accession>A0A6A0AJL8</accession>
<feature type="non-terminal residue" evidence="1">
    <location>
        <position position="1"/>
    </location>
</feature>